<comment type="caution">
    <text evidence="2">The sequence shown here is derived from an EMBL/GenBank/DDBJ whole genome shotgun (WGS) entry which is preliminary data.</text>
</comment>
<reference evidence="2" key="1">
    <citation type="submission" date="2019-09" db="EMBL/GenBank/DDBJ databases">
        <authorList>
            <person name="Ashton P.M."/>
            <person name="Dallman T."/>
            <person name="Nair S."/>
            <person name="De Pinna E."/>
            <person name="Peters T."/>
            <person name="Grant K."/>
        </authorList>
    </citation>
    <scope>NUCLEOTIDE SEQUENCE</scope>
    <source>
        <strain evidence="1">766755</strain>
        <strain evidence="2">800627</strain>
    </source>
</reference>
<name>A0A3U8FIK7_SALET</name>
<dbReference type="AlphaFoldDB" id="A0A3U8FIK7"/>
<sequence length="67" mass="7962">MQPDLLMARLGRLKYRCNYVMHYTWYVIAPTKEHLRWFHGVSRGRFIVIFAGVIQKGLAMQKGWHAN</sequence>
<accession>A0A3U8FIK7</accession>
<evidence type="ECO:0000313" key="2">
    <source>
        <dbReference type="EMBL" id="ECV5678343.1"/>
    </source>
</evidence>
<protein>
    <submittedName>
        <fullName evidence="2">Uncharacterized protein</fullName>
    </submittedName>
</protein>
<dbReference type="EMBL" id="AAKTON010000014">
    <property type="protein sequence ID" value="ECV5678343.1"/>
    <property type="molecule type" value="Genomic_DNA"/>
</dbReference>
<organism evidence="2">
    <name type="scientific">Salmonella enterica I</name>
    <dbReference type="NCBI Taxonomy" id="59201"/>
    <lineage>
        <taxon>Bacteria</taxon>
        <taxon>Pseudomonadati</taxon>
        <taxon>Pseudomonadota</taxon>
        <taxon>Gammaproteobacteria</taxon>
        <taxon>Enterobacterales</taxon>
        <taxon>Enterobacteriaceae</taxon>
        <taxon>Salmonella</taxon>
    </lineage>
</organism>
<evidence type="ECO:0000313" key="1">
    <source>
        <dbReference type="EMBL" id="ECF5272898.1"/>
    </source>
</evidence>
<gene>
    <name evidence="2" type="ORF">F2K26_11285</name>
    <name evidence="1" type="ORF">FL809_10885</name>
</gene>
<proteinExistence type="predicted"/>
<dbReference type="EMBL" id="AAILLZ010000007">
    <property type="protein sequence ID" value="ECF5272898.1"/>
    <property type="molecule type" value="Genomic_DNA"/>
</dbReference>